<sequence length="148" mass="16783">MLGGKNRMRYVESDYYAKYQLDGKIAQNLPSRTLRHNCADLLPRRQSDSRIPMLQLLLLSLTSSATSTPSVWSCPFVNPMGPLPPMDFRMGEDCPSDSFLHYYSCCDDNPFQCCFHFETWAIVMFGVTCIVLLAVGLFFSGRLLLSVH</sequence>
<organism evidence="2 3">
    <name type="scientific">Caenorhabditis auriculariae</name>
    <dbReference type="NCBI Taxonomy" id="2777116"/>
    <lineage>
        <taxon>Eukaryota</taxon>
        <taxon>Metazoa</taxon>
        <taxon>Ecdysozoa</taxon>
        <taxon>Nematoda</taxon>
        <taxon>Chromadorea</taxon>
        <taxon>Rhabditida</taxon>
        <taxon>Rhabditina</taxon>
        <taxon>Rhabditomorpha</taxon>
        <taxon>Rhabditoidea</taxon>
        <taxon>Rhabditidae</taxon>
        <taxon>Peloderinae</taxon>
        <taxon>Caenorhabditis</taxon>
    </lineage>
</organism>
<feature type="transmembrane region" description="Helical" evidence="1">
    <location>
        <begin position="120"/>
        <end position="145"/>
    </location>
</feature>
<keyword evidence="1" id="KW-1133">Transmembrane helix</keyword>
<accession>A0A8S1GYC8</accession>
<proteinExistence type="predicted"/>
<evidence type="ECO:0000313" key="2">
    <source>
        <dbReference type="EMBL" id="CAD6187953.1"/>
    </source>
</evidence>
<gene>
    <name evidence="2" type="ORF">CAUJ_LOCUS3872</name>
</gene>
<dbReference type="Pfam" id="PF10853">
    <property type="entry name" value="DUF2650"/>
    <property type="match status" value="1"/>
</dbReference>
<dbReference type="PANTHER" id="PTHR34149">
    <property type="entry name" value="PROTEIN CBG11905-RELATED"/>
    <property type="match status" value="1"/>
</dbReference>
<reference evidence="2" key="1">
    <citation type="submission" date="2020-10" db="EMBL/GenBank/DDBJ databases">
        <authorList>
            <person name="Kikuchi T."/>
        </authorList>
    </citation>
    <scope>NUCLEOTIDE SEQUENCE</scope>
    <source>
        <strain evidence="2">NKZ352</strain>
    </source>
</reference>
<dbReference type="InterPro" id="IPR022559">
    <property type="entry name" value="SUP-1-like"/>
</dbReference>
<protein>
    <submittedName>
        <fullName evidence="2">Uncharacterized protein</fullName>
    </submittedName>
</protein>
<comment type="caution">
    <text evidence="2">The sequence shown here is derived from an EMBL/GenBank/DDBJ whole genome shotgun (WGS) entry which is preliminary data.</text>
</comment>
<dbReference type="Proteomes" id="UP000835052">
    <property type="component" value="Unassembled WGS sequence"/>
</dbReference>
<dbReference type="AlphaFoldDB" id="A0A8S1GYC8"/>
<evidence type="ECO:0000256" key="1">
    <source>
        <dbReference type="SAM" id="Phobius"/>
    </source>
</evidence>
<keyword evidence="1" id="KW-0472">Membrane</keyword>
<keyword evidence="3" id="KW-1185">Reference proteome</keyword>
<dbReference type="EMBL" id="CAJGYM010000007">
    <property type="protein sequence ID" value="CAD6187953.1"/>
    <property type="molecule type" value="Genomic_DNA"/>
</dbReference>
<keyword evidence="1" id="KW-0812">Transmembrane</keyword>
<dbReference type="OrthoDB" id="5848880at2759"/>
<evidence type="ECO:0000313" key="3">
    <source>
        <dbReference type="Proteomes" id="UP000835052"/>
    </source>
</evidence>
<dbReference type="PANTHER" id="PTHR34149:SF3">
    <property type="entry name" value="PROTEIN CBG25828"/>
    <property type="match status" value="1"/>
</dbReference>
<name>A0A8S1GYC8_9PELO</name>